<keyword evidence="13" id="KW-0234">DNA repair</keyword>
<protein>
    <recommendedName>
        <fullName evidence="15">UvrABC system protein A</fullName>
    </recommendedName>
    <alternativeName>
        <fullName evidence="16">Excinuclease ABC subunit A</fullName>
    </alternativeName>
</protein>
<reference evidence="19" key="1">
    <citation type="submission" date="2024-06" db="EMBL/GenBank/DDBJ databases">
        <authorList>
            <consortium name="consrtm"/>
            <person name="Uemura M."/>
            <person name="Terahara T."/>
        </authorList>
    </citation>
    <scope>NUCLEOTIDE SEQUENCE</scope>
    <source>
        <strain evidence="19">KM77-8</strain>
    </source>
</reference>
<sequence length="391" mass="42460">MQRARLPRHPRRGPARHPARPCADSRRGEWFERANSGEYLALPALAERYGADLGRPWRELPEAFRHAVLYGTGDEAIPYKIVSKQKKSGTETVIERSVPLKGAVFEVSRLYEAAGSDSSKENYARFMRRQDCEACAGSGFGDVPRTLKVAGLTYPEVVGMPIEDLRHWVATIDATLTPMQREVADHLLPDLGRRVRLMVELGLGHLRVTRSAPSMSGGELQRARVTAQLNMDLTGIIFVLDEPSAGLHPADKHPLREILHALRDAGNTVLLVEHDPELIALVDWVVDLGPGAGREGGTLVASVPTAELSDNPHSLTGAYLAGRGPGSGESGASTGPPHPGSDWSGSMCTTSSWTGSTSPQHADLHHRGERQRQEQPAARGPRREPGCHAAR</sequence>
<evidence type="ECO:0000256" key="11">
    <source>
        <dbReference type="ARBA" id="ARBA00022881"/>
    </source>
</evidence>
<keyword evidence="10" id="KW-0067">ATP-binding</keyword>
<comment type="similarity">
    <text evidence="14">Belongs to the ABC transporter superfamily. UvrA family.</text>
</comment>
<keyword evidence="2" id="KW-0963">Cytoplasm</keyword>
<dbReference type="GO" id="GO:0008270">
    <property type="term" value="F:zinc ion binding"/>
    <property type="evidence" value="ECO:0007669"/>
    <property type="project" value="UniProtKB-KW"/>
</dbReference>
<name>A0AAT9HLF3_9ACTN</name>
<dbReference type="PANTHER" id="PTHR43152">
    <property type="entry name" value="UVRABC SYSTEM PROTEIN A"/>
    <property type="match status" value="1"/>
</dbReference>
<feature type="compositionally biased region" description="Basic and acidic residues" evidence="17">
    <location>
        <begin position="381"/>
        <end position="391"/>
    </location>
</feature>
<keyword evidence="7" id="KW-0228">DNA excision</keyword>
<dbReference type="GO" id="GO:0003677">
    <property type="term" value="F:DNA binding"/>
    <property type="evidence" value="ECO:0007669"/>
    <property type="project" value="UniProtKB-KW"/>
</dbReference>
<dbReference type="PANTHER" id="PTHR43152:SF3">
    <property type="entry name" value="UVRABC SYSTEM PROTEIN A"/>
    <property type="match status" value="1"/>
</dbReference>
<keyword evidence="3" id="KW-0479">Metal-binding</keyword>
<evidence type="ECO:0000256" key="9">
    <source>
        <dbReference type="ARBA" id="ARBA00022833"/>
    </source>
</evidence>
<dbReference type="SUPFAM" id="SSF52540">
    <property type="entry name" value="P-loop containing nucleoside triphosphate hydrolases"/>
    <property type="match status" value="1"/>
</dbReference>
<accession>A0AAT9HLF3</accession>
<evidence type="ECO:0000256" key="14">
    <source>
        <dbReference type="ARBA" id="ARBA00038000"/>
    </source>
</evidence>
<evidence type="ECO:0000256" key="17">
    <source>
        <dbReference type="SAM" id="MobiDB-lite"/>
    </source>
</evidence>
<dbReference type="AlphaFoldDB" id="A0AAT9HLF3"/>
<evidence type="ECO:0000256" key="7">
    <source>
        <dbReference type="ARBA" id="ARBA00022769"/>
    </source>
</evidence>
<evidence type="ECO:0000256" key="8">
    <source>
        <dbReference type="ARBA" id="ARBA00022771"/>
    </source>
</evidence>
<organism evidence="19">
    <name type="scientific">Streptomyces haneummycinicus</name>
    <dbReference type="NCBI Taxonomy" id="3074435"/>
    <lineage>
        <taxon>Bacteria</taxon>
        <taxon>Bacillati</taxon>
        <taxon>Actinomycetota</taxon>
        <taxon>Actinomycetes</taxon>
        <taxon>Kitasatosporales</taxon>
        <taxon>Streptomycetaceae</taxon>
        <taxon>Streptomyces</taxon>
    </lineage>
</organism>
<evidence type="ECO:0000256" key="4">
    <source>
        <dbReference type="ARBA" id="ARBA00022737"/>
    </source>
</evidence>
<feature type="domain" description="UvrA DNA-binding" evidence="18">
    <location>
        <begin position="33"/>
        <end position="124"/>
    </location>
</feature>
<keyword evidence="8" id="KW-0863">Zinc-finger</keyword>
<comment type="subcellular location">
    <subcellularLocation>
        <location evidence="1">Cytoplasm</location>
    </subcellularLocation>
</comment>
<dbReference type="Gene3D" id="3.40.50.300">
    <property type="entry name" value="P-loop containing nucleotide triphosphate hydrolases"/>
    <property type="match status" value="1"/>
</dbReference>
<feature type="compositionally biased region" description="Basic and acidic residues" evidence="17">
    <location>
        <begin position="362"/>
        <end position="373"/>
    </location>
</feature>
<keyword evidence="11" id="KW-0267">Excision nuclease</keyword>
<dbReference type="InterPro" id="IPR041552">
    <property type="entry name" value="UvrA_DNA-bd"/>
</dbReference>
<evidence type="ECO:0000256" key="2">
    <source>
        <dbReference type="ARBA" id="ARBA00022490"/>
    </source>
</evidence>
<feature type="compositionally biased region" description="Basic residues" evidence="17">
    <location>
        <begin position="1"/>
        <end position="19"/>
    </location>
</feature>
<dbReference type="GO" id="GO:0006281">
    <property type="term" value="P:DNA repair"/>
    <property type="evidence" value="ECO:0007669"/>
    <property type="project" value="UniProtKB-KW"/>
</dbReference>
<evidence type="ECO:0000313" key="19">
    <source>
        <dbReference type="EMBL" id="BFO18341.1"/>
    </source>
</evidence>
<dbReference type="GO" id="GO:0004518">
    <property type="term" value="F:nuclease activity"/>
    <property type="evidence" value="ECO:0007669"/>
    <property type="project" value="UniProtKB-KW"/>
</dbReference>
<dbReference type="GO" id="GO:0005524">
    <property type="term" value="F:ATP binding"/>
    <property type="evidence" value="ECO:0007669"/>
    <property type="project" value="UniProtKB-KW"/>
</dbReference>
<keyword evidence="12" id="KW-0238">DNA-binding</keyword>
<evidence type="ECO:0000256" key="15">
    <source>
        <dbReference type="ARBA" id="ARBA00039316"/>
    </source>
</evidence>
<feature type="compositionally biased region" description="Polar residues" evidence="17">
    <location>
        <begin position="343"/>
        <end position="360"/>
    </location>
</feature>
<proteinExistence type="inferred from homology"/>
<keyword evidence="5" id="KW-0547">Nucleotide-binding</keyword>
<keyword evidence="4" id="KW-0677">Repeat</keyword>
<evidence type="ECO:0000256" key="5">
    <source>
        <dbReference type="ARBA" id="ARBA00022741"/>
    </source>
</evidence>
<evidence type="ECO:0000256" key="10">
    <source>
        <dbReference type="ARBA" id="ARBA00022840"/>
    </source>
</evidence>
<dbReference type="GO" id="GO:0005737">
    <property type="term" value="C:cytoplasm"/>
    <property type="evidence" value="ECO:0007669"/>
    <property type="project" value="UniProtKB-SubCell"/>
</dbReference>
<evidence type="ECO:0000256" key="13">
    <source>
        <dbReference type="ARBA" id="ARBA00023204"/>
    </source>
</evidence>
<dbReference type="EMBL" id="AP035768">
    <property type="protein sequence ID" value="BFO18341.1"/>
    <property type="molecule type" value="Genomic_DNA"/>
</dbReference>
<keyword evidence="9" id="KW-0862">Zinc</keyword>
<evidence type="ECO:0000256" key="6">
    <source>
        <dbReference type="ARBA" id="ARBA00022763"/>
    </source>
</evidence>
<keyword evidence="6" id="KW-0227">DNA damage</keyword>
<feature type="region of interest" description="Disordered" evidence="17">
    <location>
        <begin position="1"/>
        <end position="24"/>
    </location>
</feature>
<evidence type="ECO:0000259" key="18">
    <source>
        <dbReference type="Pfam" id="PF17755"/>
    </source>
</evidence>
<feature type="region of interest" description="Disordered" evidence="17">
    <location>
        <begin position="303"/>
        <end position="391"/>
    </location>
</feature>
<reference evidence="19" key="2">
    <citation type="submission" date="2024-07" db="EMBL/GenBank/DDBJ databases">
        <title>Streptomyces haneummycinica sp. nov., a new antibiotic-producing actinobacterium isolated from marine sediment.</title>
        <authorList>
            <person name="Uemura M."/>
            <person name="Hamada M."/>
            <person name="Hirano S."/>
            <person name="Kobayashi K."/>
            <person name="Ohshiro T."/>
            <person name="Kobayashi T."/>
            <person name="Terahara T."/>
        </authorList>
    </citation>
    <scope>NUCLEOTIDE SEQUENCE</scope>
    <source>
        <strain evidence="19">KM77-8</strain>
    </source>
</reference>
<evidence type="ECO:0000256" key="3">
    <source>
        <dbReference type="ARBA" id="ARBA00022723"/>
    </source>
</evidence>
<gene>
    <name evidence="19" type="ORF">SHKM778_47290</name>
</gene>
<evidence type="ECO:0000256" key="16">
    <source>
        <dbReference type="ARBA" id="ARBA00042156"/>
    </source>
</evidence>
<dbReference type="InterPro" id="IPR027417">
    <property type="entry name" value="P-loop_NTPase"/>
</dbReference>
<dbReference type="Pfam" id="PF17755">
    <property type="entry name" value="UvrA_DNA-bind"/>
    <property type="match status" value="1"/>
</dbReference>
<evidence type="ECO:0000256" key="1">
    <source>
        <dbReference type="ARBA" id="ARBA00004496"/>
    </source>
</evidence>
<evidence type="ECO:0000256" key="12">
    <source>
        <dbReference type="ARBA" id="ARBA00023125"/>
    </source>
</evidence>